<dbReference type="GO" id="GO:0016301">
    <property type="term" value="F:kinase activity"/>
    <property type="evidence" value="ECO:0007669"/>
    <property type="project" value="UniProtKB-KW"/>
</dbReference>
<dbReference type="SUPFAM" id="SSF53067">
    <property type="entry name" value="Actin-like ATPase domain"/>
    <property type="match status" value="2"/>
</dbReference>
<evidence type="ECO:0000313" key="2">
    <source>
        <dbReference type="EMBL" id="TYP73038.1"/>
    </source>
</evidence>
<gene>
    <name evidence="2" type="ORF">BCM02_10722</name>
</gene>
<dbReference type="InterPro" id="IPR052519">
    <property type="entry name" value="Euk-type_GlcNAc_Kinase"/>
</dbReference>
<evidence type="ECO:0000313" key="3">
    <source>
        <dbReference type="Proteomes" id="UP000323257"/>
    </source>
</evidence>
<dbReference type="OrthoDB" id="9772633at2"/>
<comment type="caution">
    <text evidence="2">The sequence shown here is derived from an EMBL/GenBank/DDBJ whole genome shotgun (WGS) entry which is preliminary data.</text>
</comment>
<dbReference type="CDD" id="cd24007">
    <property type="entry name" value="ASKHA_NBD_eukNAGK-like"/>
    <property type="match status" value="1"/>
</dbReference>
<dbReference type="Pfam" id="PF01869">
    <property type="entry name" value="BcrAD_BadFG"/>
    <property type="match status" value="1"/>
</dbReference>
<keyword evidence="2" id="KW-0808">Transferase</keyword>
<accession>A0A5S5C341</accession>
<dbReference type="PANTHER" id="PTHR43190:SF3">
    <property type="entry name" value="N-ACETYL-D-GLUCOSAMINE KINASE"/>
    <property type="match status" value="1"/>
</dbReference>
<feature type="domain" description="ATPase BadF/BadG/BcrA/BcrD type" evidence="1">
    <location>
        <begin position="5"/>
        <end position="298"/>
    </location>
</feature>
<organism evidence="2 3">
    <name type="scientific">Paenibacillus methanolicus</name>
    <dbReference type="NCBI Taxonomy" id="582686"/>
    <lineage>
        <taxon>Bacteria</taxon>
        <taxon>Bacillati</taxon>
        <taxon>Bacillota</taxon>
        <taxon>Bacilli</taxon>
        <taxon>Bacillales</taxon>
        <taxon>Paenibacillaceae</taxon>
        <taxon>Paenibacillus</taxon>
    </lineage>
</organism>
<dbReference type="InterPro" id="IPR043129">
    <property type="entry name" value="ATPase_NBD"/>
</dbReference>
<dbReference type="EMBL" id="VNHS01000007">
    <property type="protein sequence ID" value="TYP73038.1"/>
    <property type="molecule type" value="Genomic_DNA"/>
</dbReference>
<evidence type="ECO:0000259" key="1">
    <source>
        <dbReference type="Pfam" id="PF01869"/>
    </source>
</evidence>
<protein>
    <submittedName>
        <fullName evidence="2">N-acetylglucosamine kinase-like BadF-type ATPase</fullName>
    </submittedName>
</protein>
<sequence length="326" mass="34965">MTYYLGVDGGGSKTLAVIADDKGRVVGRGKSGCGNHQIGVTIAEQSIREAIALALREAELAQSDITYAMFGLAGADREADFRILRPLATGLGFERHDVVCDTVIGLRAGTRQPDGVVIICGSGTNCYGVNASGESLQVGGFGYEFGDFGGGSELAVEVFRTVVRAWEGREEPTKLTALALEALGHDSVESMFHHYLDEGKRAPHTLAKLLFEAADEDDAARRVLAKQGTELGLAARAVIRKLGMERDAFDLVMVGSVLTRSDNRHLVAAIEELVLPEAPGCTLRTLELEPAAGALLLAMERDGRDVREAVYEQLHLDLAIKERVES</sequence>
<dbReference type="InterPro" id="IPR002731">
    <property type="entry name" value="ATPase_BadF"/>
</dbReference>
<dbReference type="AlphaFoldDB" id="A0A5S5C341"/>
<dbReference type="PANTHER" id="PTHR43190">
    <property type="entry name" value="N-ACETYL-D-GLUCOSAMINE KINASE"/>
    <property type="match status" value="1"/>
</dbReference>
<keyword evidence="3" id="KW-1185">Reference proteome</keyword>
<dbReference type="RefSeq" id="WP_148930613.1">
    <property type="nucleotide sequence ID" value="NZ_VNHS01000007.1"/>
</dbReference>
<dbReference type="Proteomes" id="UP000323257">
    <property type="component" value="Unassembled WGS sequence"/>
</dbReference>
<name>A0A5S5C341_9BACL</name>
<keyword evidence="2" id="KW-0418">Kinase</keyword>
<reference evidence="2 3" key="1">
    <citation type="submission" date="2019-07" db="EMBL/GenBank/DDBJ databases">
        <title>Genomic Encyclopedia of Type Strains, Phase III (KMG-III): the genomes of soil and plant-associated and newly described type strains.</title>
        <authorList>
            <person name="Whitman W."/>
        </authorList>
    </citation>
    <scope>NUCLEOTIDE SEQUENCE [LARGE SCALE GENOMIC DNA]</scope>
    <source>
        <strain evidence="2 3">BL24</strain>
    </source>
</reference>
<dbReference type="Gene3D" id="3.30.420.40">
    <property type="match status" value="2"/>
</dbReference>
<proteinExistence type="predicted"/>